<sequence>MKIINKIVSDLKEFVDFFKIKYKYDQRGVLKRYRLKSGLNKKLKDDIWYDLFLEKAAYNYCAKFLLIKFFEDTGRIGSKINKSGLEKWHDLVTNIGAQYGNLYKLAESDMVELEEMRIPFKKVDYDIYEIDDELAEFMIEKLKEYDFKTFSYQTLYKIFTSMYLNDKRQGPSLQYFYKPANAIEYILDIKNHEENLVQ</sequence>
<keyword evidence="2" id="KW-1185">Reference proteome</keyword>
<dbReference type="RefSeq" id="WP_006312793.1">
    <property type="nucleotide sequence ID" value="NZ_ARZA01000152.1"/>
</dbReference>
<dbReference type="AlphaFoldDB" id="R1CPC8"/>
<reference evidence="1 2" key="1">
    <citation type="journal article" date="2015" name="Geomicrobiol. J.">
        <title>Caldisalinibacter kiritimatiensis gen. nov., sp. nov., a moderately thermohalophilic thiosulfate-reducing bacterium from a hypersaline microbial mat.</title>
        <authorList>
            <person name="Ben Hania W."/>
            <person name="Joseph M."/>
            <person name="Fiebig A."/>
            <person name="Bunk B."/>
            <person name="Klenk H.-P."/>
            <person name="Fardeau M.-L."/>
            <person name="Spring S."/>
        </authorList>
    </citation>
    <scope>NUCLEOTIDE SEQUENCE [LARGE SCALE GENOMIC DNA]</scope>
    <source>
        <strain evidence="1 2">L21-TH-D2</strain>
    </source>
</reference>
<gene>
    <name evidence="1" type="ORF">L21TH_1437</name>
</gene>
<organism evidence="1 2">
    <name type="scientific">Caldisalinibacter kiritimatiensis</name>
    <dbReference type="NCBI Taxonomy" id="1304284"/>
    <lineage>
        <taxon>Bacteria</taxon>
        <taxon>Bacillati</taxon>
        <taxon>Bacillota</taxon>
        <taxon>Tissierellia</taxon>
        <taxon>Tissierellales</taxon>
        <taxon>Thermohalobacteraceae</taxon>
        <taxon>Caldisalinibacter</taxon>
    </lineage>
</organism>
<proteinExistence type="predicted"/>
<name>R1CPC8_9FIRM</name>
<evidence type="ECO:0000313" key="2">
    <source>
        <dbReference type="Proteomes" id="UP000013378"/>
    </source>
</evidence>
<comment type="caution">
    <text evidence="1">The sequence shown here is derived from an EMBL/GenBank/DDBJ whole genome shotgun (WGS) entry which is preliminary data.</text>
</comment>
<protein>
    <submittedName>
        <fullName evidence="1">Uncharacterized protein</fullName>
    </submittedName>
</protein>
<dbReference type="EMBL" id="ARZA01000152">
    <property type="protein sequence ID" value="EOD00516.1"/>
    <property type="molecule type" value="Genomic_DNA"/>
</dbReference>
<accession>R1CPC8</accession>
<dbReference type="OrthoDB" id="1951796at2"/>
<dbReference type="Proteomes" id="UP000013378">
    <property type="component" value="Unassembled WGS sequence"/>
</dbReference>
<evidence type="ECO:0000313" key="1">
    <source>
        <dbReference type="EMBL" id="EOD00516.1"/>
    </source>
</evidence>